<protein>
    <submittedName>
        <fullName evidence="1">Uncharacterized protein</fullName>
    </submittedName>
</protein>
<gene>
    <name evidence="1" type="ORF">AVEN_269457_1</name>
</gene>
<accession>A0A4Y2NUK7</accession>
<dbReference type="EMBL" id="BGPR01009800">
    <property type="protein sequence ID" value="GBN42369.1"/>
    <property type="molecule type" value="Genomic_DNA"/>
</dbReference>
<dbReference type="OrthoDB" id="6432054at2759"/>
<sequence length="128" mass="14712">MPLRRNRRQYEQLSDFERGRTSRHLGRSYVVVARSWQQWITEGIVCRRGGSGRPRNTNAHEDGAIIRKATSVPTTSLESIRRHLPPSRHPVVSRESTENGTKYCLHRCHGEGESSRHNYVMVTPLFCG</sequence>
<name>A0A4Y2NUK7_ARAVE</name>
<proteinExistence type="predicted"/>
<organism evidence="1 2">
    <name type="scientific">Araneus ventricosus</name>
    <name type="common">Orbweaver spider</name>
    <name type="synonym">Epeira ventricosa</name>
    <dbReference type="NCBI Taxonomy" id="182803"/>
    <lineage>
        <taxon>Eukaryota</taxon>
        <taxon>Metazoa</taxon>
        <taxon>Ecdysozoa</taxon>
        <taxon>Arthropoda</taxon>
        <taxon>Chelicerata</taxon>
        <taxon>Arachnida</taxon>
        <taxon>Araneae</taxon>
        <taxon>Araneomorphae</taxon>
        <taxon>Entelegynae</taxon>
        <taxon>Araneoidea</taxon>
        <taxon>Araneidae</taxon>
        <taxon>Araneus</taxon>
    </lineage>
</organism>
<keyword evidence="2" id="KW-1185">Reference proteome</keyword>
<dbReference type="AlphaFoldDB" id="A0A4Y2NUK7"/>
<evidence type="ECO:0000313" key="2">
    <source>
        <dbReference type="Proteomes" id="UP000499080"/>
    </source>
</evidence>
<evidence type="ECO:0000313" key="1">
    <source>
        <dbReference type="EMBL" id="GBN42369.1"/>
    </source>
</evidence>
<reference evidence="1 2" key="1">
    <citation type="journal article" date="2019" name="Sci. Rep.">
        <title>Orb-weaving spider Araneus ventricosus genome elucidates the spidroin gene catalogue.</title>
        <authorList>
            <person name="Kono N."/>
            <person name="Nakamura H."/>
            <person name="Ohtoshi R."/>
            <person name="Moran D.A.P."/>
            <person name="Shinohara A."/>
            <person name="Yoshida Y."/>
            <person name="Fujiwara M."/>
            <person name="Mori M."/>
            <person name="Tomita M."/>
            <person name="Arakawa K."/>
        </authorList>
    </citation>
    <scope>NUCLEOTIDE SEQUENCE [LARGE SCALE GENOMIC DNA]</scope>
</reference>
<comment type="caution">
    <text evidence="1">The sequence shown here is derived from an EMBL/GenBank/DDBJ whole genome shotgun (WGS) entry which is preliminary data.</text>
</comment>
<dbReference type="Proteomes" id="UP000499080">
    <property type="component" value="Unassembled WGS sequence"/>
</dbReference>